<dbReference type="SUPFAM" id="SSF46785">
    <property type="entry name" value="Winged helix' DNA-binding domain"/>
    <property type="match status" value="1"/>
</dbReference>
<keyword evidence="3" id="KW-1185">Reference proteome</keyword>
<comment type="caution">
    <text evidence="2">The sequence shown here is derived from an EMBL/GenBank/DDBJ whole genome shotgun (WGS) entry which is preliminary data.</text>
</comment>
<name>A0ABW7SJW6_9ACTN</name>
<organism evidence="2 3">
    <name type="scientific">Micromonospora rubida</name>
    <dbReference type="NCBI Taxonomy" id="2697657"/>
    <lineage>
        <taxon>Bacteria</taxon>
        <taxon>Bacillati</taxon>
        <taxon>Actinomycetota</taxon>
        <taxon>Actinomycetes</taxon>
        <taxon>Micromonosporales</taxon>
        <taxon>Micromonosporaceae</taxon>
        <taxon>Micromonospora</taxon>
    </lineage>
</organism>
<dbReference type="InterPro" id="IPR052509">
    <property type="entry name" value="Metal_resp_DNA-bind_regulator"/>
</dbReference>
<evidence type="ECO:0000313" key="2">
    <source>
        <dbReference type="EMBL" id="MFI0793983.1"/>
    </source>
</evidence>
<evidence type="ECO:0000313" key="3">
    <source>
        <dbReference type="Proteomes" id="UP001611075"/>
    </source>
</evidence>
<evidence type="ECO:0000259" key="1">
    <source>
        <dbReference type="Pfam" id="PF03551"/>
    </source>
</evidence>
<accession>A0ABW7SJW6</accession>
<gene>
    <name evidence="2" type="ORF">ACH4OY_15030</name>
</gene>
<dbReference type="InterPro" id="IPR036390">
    <property type="entry name" value="WH_DNA-bd_sf"/>
</dbReference>
<dbReference type="Proteomes" id="UP001611075">
    <property type="component" value="Unassembled WGS sequence"/>
</dbReference>
<dbReference type="PANTHER" id="PTHR33169">
    <property type="entry name" value="PADR-FAMILY TRANSCRIPTIONAL REGULATOR"/>
    <property type="match status" value="1"/>
</dbReference>
<dbReference type="EMBL" id="JBIRPU010000009">
    <property type="protein sequence ID" value="MFI0793983.1"/>
    <property type="molecule type" value="Genomic_DNA"/>
</dbReference>
<dbReference type="Gene3D" id="1.10.10.10">
    <property type="entry name" value="Winged helix-like DNA-binding domain superfamily/Winged helix DNA-binding domain"/>
    <property type="match status" value="1"/>
</dbReference>
<dbReference type="RefSeq" id="WP_396679895.1">
    <property type="nucleotide sequence ID" value="NZ_JBIRPU010000009.1"/>
</dbReference>
<feature type="domain" description="Transcription regulator PadR N-terminal" evidence="1">
    <location>
        <begin position="11"/>
        <end position="84"/>
    </location>
</feature>
<proteinExistence type="predicted"/>
<dbReference type="Pfam" id="PF03551">
    <property type="entry name" value="PadR"/>
    <property type="match status" value="1"/>
</dbReference>
<sequence length="114" mass="12392">MTMQEPTFFILTALVRTTPLHGYGIIQAVEQLSGGRVKLKAGTLYAALDRLSTEGLIVLDREEAVGGRLRRYYTLSDDGRAALEAAVERLQSNAKVAASRLREAFGFIGGVQHA</sequence>
<dbReference type="InterPro" id="IPR005149">
    <property type="entry name" value="Tscrpt_reg_PadR_N"/>
</dbReference>
<reference evidence="2 3" key="1">
    <citation type="submission" date="2024-10" db="EMBL/GenBank/DDBJ databases">
        <title>The Natural Products Discovery Center: Release of the First 8490 Sequenced Strains for Exploring Actinobacteria Biosynthetic Diversity.</title>
        <authorList>
            <person name="Kalkreuter E."/>
            <person name="Kautsar S.A."/>
            <person name="Yang D."/>
            <person name="Bader C.D."/>
            <person name="Teijaro C.N."/>
            <person name="Fluegel L."/>
            <person name="Davis C.M."/>
            <person name="Simpson J.R."/>
            <person name="Lauterbach L."/>
            <person name="Steele A.D."/>
            <person name="Gui C."/>
            <person name="Meng S."/>
            <person name="Li G."/>
            <person name="Viehrig K."/>
            <person name="Ye F."/>
            <person name="Su P."/>
            <person name="Kiefer A.F."/>
            <person name="Nichols A."/>
            <person name="Cepeda A.J."/>
            <person name="Yan W."/>
            <person name="Fan B."/>
            <person name="Jiang Y."/>
            <person name="Adhikari A."/>
            <person name="Zheng C.-J."/>
            <person name="Schuster L."/>
            <person name="Cowan T.M."/>
            <person name="Smanski M.J."/>
            <person name="Chevrette M.G."/>
            <person name="De Carvalho L.P.S."/>
            <person name="Shen B."/>
        </authorList>
    </citation>
    <scope>NUCLEOTIDE SEQUENCE [LARGE SCALE GENOMIC DNA]</scope>
    <source>
        <strain evidence="2 3">NPDC021253</strain>
    </source>
</reference>
<dbReference type="InterPro" id="IPR036388">
    <property type="entry name" value="WH-like_DNA-bd_sf"/>
</dbReference>
<protein>
    <submittedName>
        <fullName evidence="2">PadR family transcriptional regulator</fullName>
    </submittedName>
</protein>
<dbReference type="PANTHER" id="PTHR33169:SF13">
    <property type="entry name" value="PADR-FAMILY TRANSCRIPTIONAL REGULATOR"/>
    <property type="match status" value="1"/>
</dbReference>